<evidence type="ECO:0000313" key="2">
    <source>
        <dbReference type="Proteomes" id="UP001459277"/>
    </source>
</evidence>
<protein>
    <submittedName>
        <fullName evidence="1">Uncharacterized protein</fullName>
    </submittedName>
</protein>
<evidence type="ECO:0000313" key="1">
    <source>
        <dbReference type="EMBL" id="KAL0006492.1"/>
    </source>
</evidence>
<dbReference type="AlphaFoldDB" id="A0AAW2D7W5"/>
<accession>A0AAW2D7W5</accession>
<organism evidence="1 2">
    <name type="scientific">Lithocarpus litseifolius</name>
    <dbReference type="NCBI Taxonomy" id="425828"/>
    <lineage>
        <taxon>Eukaryota</taxon>
        <taxon>Viridiplantae</taxon>
        <taxon>Streptophyta</taxon>
        <taxon>Embryophyta</taxon>
        <taxon>Tracheophyta</taxon>
        <taxon>Spermatophyta</taxon>
        <taxon>Magnoliopsida</taxon>
        <taxon>eudicotyledons</taxon>
        <taxon>Gunneridae</taxon>
        <taxon>Pentapetalae</taxon>
        <taxon>rosids</taxon>
        <taxon>fabids</taxon>
        <taxon>Fagales</taxon>
        <taxon>Fagaceae</taxon>
        <taxon>Lithocarpus</taxon>
    </lineage>
</organism>
<keyword evidence="2" id="KW-1185">Reference proteome</keyword>
<reference evidence="1 2" key="1">
    <citation type="submission" date="2024-01" db="EMBL/GenBank/DDBJ databases">
        <title>A telomere-to-telomere, gap-free genome of sweet tea (Lithocarpus litseifolius).</title>
        <authorList>
            <person name="Zhou J."/>
        </authorList>
    </citation>
    <scope>NUCLEOTIDE SEQUENCE [LARGE SCALE GENOMIC DNA]</scope>
    <source>
        <strain evidence="1">Zhou-2022a</strain>
        <tissue evidence="1">Leaf</tissue>
    </source>
</reference>
<comment type="caution">
    <text evidence="1">The sequence shown here is derived from an EMBL/GenBank/DDBJ whole genome shotgun (WGS) entry which is preliminary data.</text>
</comment>
<gene>
    <name evidence="1" type="ORF">SO802_014053</name>
</gene>
<proteinExistence type="predicted"/>
<name>A0AAW2D7W5_9ROSI</name>
<dbReference type="EMBL" id="JAZDWU010000004">
    <property type="protein sequence ID" value="KAL0006492.1"/>
    <property type="molecule type" value="Genomic_DNA"/>
</dbReference>
<sequence length="167" mass="18783">MPIYEAFATATRFHVKAAVWDLPGFFRTEEEEQISSTIAHKTEKEKGTHQQKSSWLFAGDGSSGYGGRSVEKEKEKVTAMATAKAKARRHWHAAKAKCGPTVQDVGDSLRCGNASTGTLWVLYHPVDNAANNLPPVILFFTQNLEYNYLRIDGRNNGRLKFFCRIWC</sequence>
<dbReference type="Proteomes" id="UP001459277">
    <property type="component" value="Unassembled WGS sequence"/>
</dbReference>